<organism evidence="1 2">
    <name type="scientific">Catonella morbi ATCC 51271</name>
    <dbReference type="NCBI Taxonomy" id="592026"/>
    <lineage>
        <taxon>Bacteria</taxon>
        <taxon>Bacillati</taxon>
        <taxon>Bacillota</taxon>
        <taxon>Clostridia</taxon>
        <taxon>Lachnospirales</taxon>
        <taxon>Lachnospiraceae</taxon>
        <taxon>Catonella</taxon>
    </lineage>
</organism>
<protein>
    <submittedName>
        <fullName evidence="1">Uncharacterized protein</fullName>
    </submittedName>
</protein>
<dbReference type="HOGENOM" id="CLU_3231305_0_0_9"/>
<name>V2Z3W7_9FIRM</name>
<accession>V2Z3W7</accession>
<dbReference type="Proteomes" id="UP000018227">
    <property type="component" value="Unassembled WGS sequence"/>
</dbReference>
<dbReference type="STRING" id="592026.GCWU0000282_003166"/>
<sequence>MNNGQSPQDCYLWAKLGVLQLYTVYLRDKDKEILIKIGIKLAD</sequence>
<dbReference type="AlphaFoldDB" id="V2Z3W7"/>
<evidence type="ECO:0000313" key="2">
    <source>
        <dbReference type="Proteomes" id="UP000018227"/>
    </source>
</evidence>
<dbReference type="EMBL" id="ACIL03000021">
    <property type="protein sequence ID" value="ESL01605.1"/>
    <property type="molecule type" value="Genomic_DNA"/>
</dbReference>
<comment type="caution">
    <text evidence="1">The sequence shown here is derived from an EMBL/GenBank/DDBJ whole genome shotgun (WGS) entry which is preliminary data.</text>
</comment>
<gene>
    <name evidence="1" type="ORF">GCWU0000282_003166</name>
</gene>
<reference evidence="1 2" key="1">
    <citation type="submission" date="2013-06" db="EMBL/GenBank/DDBJ databases">
        <authorList>
            <person name="Weinstock G."/>
            <person name="Sodergren E."/>
            <person name="Clifton S."/>
            <person name="Fulton L."/>
            <person name="Fulton B."/>
            <person name="Courtney L."/>
            <person name="Fronick C."/>
            <person name="Harrison M."/>
            <person name="Strong C."/>
            <person name="Farmer C."/>
            <person name="Delahaunty K."/>
            <person name="Markovic C."/>
            <person name="Hall O."/>
            <person name="Minx P."/>
            <person name="Tomlinson C."/>
            <person name="Mitreva M."/>
            <person name="Nelson J."/>
            <person name="Hou S."/>
            <person name="Wollam A."/>
            <person name="Pepin K.H."/>
            <person name="Johnson M."/>
            <person name="Bhonagiri V."/>
            <person name="Nash W.E."/>
            <person name="Warren W."/>
            <person name="Chinwalla A."/>
            <person name="Mardis E.R."/>
            <person name="Wilson R.K."/>
        </authorList>
    </citation>
    <scope>NUCLEOTIDE SEQUENCE [LARGE SCALE GENOMIC DNA]</scope>
    <source>
        <strain evidence="1 2">ATCC 51271</strain>
    </source>
</reference>
<proteinExistence type="predicted"/>
<keyword evidence="2" id="KW-1185">Reference proteome</keyword>
<evidence type="ECO:0000313" key="1">
    <source>
        <dbReference type="EMBL" id="ESL01605.1"/>
    </source>
</evidence>